<keyword evidence="3" id="KW-1185">Reference proteome</keyword>
<dbReference type="PANTHER" id="PTHR31540:SF1">
    <property type="entry name" value="CENTROSOMAL PROTEIN OF 131 KDA"/>
    <property type="match status" value="1"/>
</dbReference>
<evidence type="ECO:0000256" key="1">
    <source>
        <dbReference type="SAM" id="MobiDB-lite"/>
    </source>
</evidence>
<protein>
    <submittedName>
        <fullName evidence="2">Uncharacterized protein</fullName>
    </submittedName>
</protein>
<dbReference type="Proteomes" id="UP001266305">
    <property type="component" value="Unassembled WGS sequence"/>
</dbReference>
<name>A0ABQ9VSG0_SAGOE</name>
<dbReference type="PANTHER" id="PTHR31540">
    <property type="entry name" value="CENTROSOMAL PROTEIN OF 131 KDA"/>
    <property type="match status" value="1"/>
</dbReference>
<proteinExistence type="predicted"/>
<dbReference type="InterPro" id="IPR030465">
    <property type="entry name" value="CEP131"/>
</dbReference>
<feature type="region of interest" description="Disordered" evidence="1">
    <location>
        <begin position="97"/>
        <end position="158"/>
    </location>
</feature>
<gene>
    <name evidence="2" type="ORF">P7K49_012056</name>
</gene>
<feature type="region of interest" description="Disordered" evidence="1">
    <location>
        <begin position="1"/>
        <end position="60"/>
    </location>
</feature>
<reference evidence="2 3" key="1">
    <citation type="submission" date="2023-05" db="EMBL/GenBank/DDBJ databases">
        <title>B98-5 Cell Line De Novo Hybrid Assembly: An Optical Mapping Approach.</title>
        <authorList>
            <person name="Kananen K."/>
            <person name="Auerbach J.A."/>
            <person name="Kautto E."/>
            <person name="Blachly J.S."/>
        </authorList>
    </citation>
    <scope>NUCLEOTIDE SEQUENCE [LARGE SCALE GENOMIC DNA]</scope>
    <source>
        <strain evidence="2">B95-8</strain>
        <tissue evidence="2">Cell line</tissue>
    </source>
</reference>
<accession>A0ABQ9VSG0</accession>
<evidence type="ECO:0000313" key="2">
    <source>
        <dbReference type="EMBL" id="KAK2112309.1"/>
    </source>
</evidence>
<organism evidence="2 3">
    <name type="scientific">Saguinus oedipus</name>
    <name type="common">Cotton-top tamarin</name>
    <name type="synonym">Oedipomidas oedipus</name>
    <dbReference type="NCBI Taxonomy" id="9490"/>
    <lineage>
        <taxon>Eukaryota</taxon>
        <taxon>Metazoa</taxon>
        <taxon>Chordata</taxon>
        <taxon>Craniata</taxon>
        <taxon>Vertebrata</taxon>
        <taxon>Euteleostomi</taxon>
        <taxon>Mammalia</taxon>
        <taxon>Eutheria</taxon>
        <taxon>Euarchontoglires</taxon>
        <taxon>Primates</taxon>
        <taxon>Haplorrhini</taxon>
        <taxon>Platyrrhini</taxon>
        <taxon>Cebidae</taxon>
        <taxon>Callitrichinae</taxon>
        <taxon>Saguinus</taxon>
    </lineage>
</organism>
<dbReference type="EMBL" id="JASSZA010000005">
    <property type="protein sequence ID" value="KAK2112309.1"/>
    <property type="molecule type" value="Genomic_DNA"/>
</dbReference>
<sequence length="158" mass="17297">MQWLWGLGKWGARDPPYFVQDPPFQSPALAATNAPRDPQSSGCPDSPQCWAPVPQEDDASSLTADNLEKFGKLSAFPEPPEDGTLLSEAKLQSIMSFLDEMEKSGQDQLDPQQEVAPHQTAPGCWGEEVPHQLPPRPQEEEVPHQPPPGPSPCTHPVM</sequence>
<feature type="compositionally biased region" description="Pro residues" evidence="1">
    <location>
        <begin position="144"/>
        <end position="158"/>
    </location>
</feature>
<comment type="caution">
    <text evidence="2">The sequence shown here is derived from an EMBL/GenBank/DDBJ whole genome shotgun (WGS) entry which is preliminary data.</text>
</comment>
<evidence type="ECO:0000313" key="3">
    <source>
        <dbReference type="Proteomes" id="UP001266305"/>
    </source>
</evidence>